<comment type="caution">
    <text evidence="1">The sequence shown here is derived from an EMBL/GenBank/DDBJ whole genome shotgun (WGS) entry which is preliminary data.</text>
</comment>
<organism evidence="1 2">
    <name type="scientific">Stenotrophomonas koreensis</name>
    <dbReference type="NCBI Taxonomy" id="266128"/>
    <lineage>
        <taxon>Bacteria</taxon>
        <taxon>Pseudomonadati</taxon>
        <taxon>Pseudomonadota</taxon>
        <taxon>Gammaproteobacteria</taxon>
        <taxon>Lysobacterales</taxon>
        <taxon>Lysobacteraceae</taxon>
        <taxon>Stenotrophomonas</taxon>
    </lineage>
</organism>
<evidence type="ECO:0000313" key="1">
    <source>
        <dbReference type="EMBL" id="MBB1117868.1"/>
    </source>
</evidence>
<dbReference type="Proteomes" id="UP000550609">
    <property type="component" value="Unassembled WGS sequence"/>
</dbReference>
<protein>
    <submittedName>
        <fullName evidence="1">Uncharacterized protein</fullName>
    </submittedName>
</protein>
<dbReference type="AlphaFoldDB" id="A0A7W3V1P7"/>
<accession>A0A7W3V1P7</accession>
<gene>
    <name evidence="1" type="ORF">H4O09_12485</name>
</gene>
<proteinExistence type="predicted"/>
<sequence length="121" mass="13032">MGAALVASAPWALADVAADPLYGDDPQARTVLDCQADYARRYAGAVTGQRATATEVAIAAHAGCIDAFEAFIRSRVTAAGEAERMQAAMNPAAFVEHHRQRMRDYAHAHTLHVYLRSTADF</sequence>
<reference evidence="1 2" key="1">
    <citation type="submission" date="2020-08" db="EMBL/GenBank/DDBJ databases">
        <title>Stenotrophomonas sp. W1S232.</title>
        <authorList>
            <person name="Deng Y."/>
        </authorList>
    </citation>
    <scope>NUCLEOTIDE SEQUENCE [LARGE SCALE GENOMIC DNA]</scope>
    <source>
        <strain evidence="1 2">W1S232</strain>
    </source>
</reference>
<name>A0A7W3V1P7_9GAMM</name>
<dbReference type="EMBL" id="JACIUV010000005">
    <property type="protein sequence ID" value="MBB1117868.1"/>
    <property type="molecule type" value="Genomic_DNA"/>
</dbReference>
<evidence type="ECO:0000313" key="2">
    <source>
        <dbReference type="Proteomes" id="UP000550609"/>
    </source>
</evidence>